<gene>
    <name evidence="2" type="ordered locus">amb2878</name>
</gene>
<dbReference type="OrthoDB" id="9804157at2"/>
<name>Q2W393_PARM1</name>
<proteinExistence type="predicted"/>
<dbReference type="KEGG" id="mag:amb2878"/>
<dbReference type="GO" id="GO:0005506">
    <property type="term" value="F:iron ion binding"/>
    <property type="evidence" value="ECO:0007669"/>
    <property type="project" value="InterPro"/>
</dbReference>
<evidence type="ECO:0000313" key="2">
    <source>
        <dbReference type="EMBL" id="BAE51682.1"/>
    </source>
</evidence>
<dbReference type="STRING" id="342108.amb2878"/>
<dbReference type="GO" id="GO:0051536">
    <property type="term" value="F:iron-sulfur cluster binding"/>
    <property type="evidence" value="ECO:0007669"/>
    <property type="project" value="InterPro"/>
</dbReference>
<evidence type="ECO:0000313" key="3">
    <source>
        <dbReference type="Proteomes" id="UP000007058"/>
    </source>
</evidence>
<dbReference type="CDD" id="cd06664">
    <property type="entry name" value="IscU_like"/>
    <property type="match status" value="1"/>
</dbReference>
<dbReference type="HOGENOM" id="CLU_079283_3_0_5"/>
<protein>
    <submittedName>
        <fullName evidence="2">NifU homolog involved in Fe-S cluster formation</fullName>
    </submittedName>
</protein>
<sequence>MSDDLYGQGLKDLAGREPAAVAGPDASASLDNPLCGDRIDLDLKVEEGRVAAFGHRIKGCLLCKAAAGLAAEQAVGLDAGQAQHLLAQLSGLLKTGAEPAVPALAVFLPVRPHKSRHGCVLLPFKALVKALGG</sequence>
<dbReference type="InterPro" id="IPR002871">
    <property type="entry name" value="NIF_FeS_clus_asmbl_NifU_N"/>
</dbReference>
<dbReference type="EMBL" id="AP007255">
    <property type="protein sequence ID" value="BAE51682.1"/>
    <property type="molecule type" value="Genomic_DNA"/>
</dbReference>
<evidence type="ECO:0000259" key="1">
    <source>
        <dbReference type="Pfam" id="PF01592"/>
    </source>
</evidence>
<keyword evidence="3" id="KW-1185">Reference proteome</keyword>
<dbReference type="GO" id="GO:0016226">
    <property type="term" value="P:iron-sulfur cluster assembly"/>
    <property type="evidence" value="ECO:0007669"/>
    <property type="project" value="InterPro"/>
</dbReference>
<accession>Q2W393</accession>
<dbReference type="Pfam" id="PF01592">
    <property type="entry name" value="NifU_N"/>
    <property type="match status" value="1"/>
</dbReference>
<dbReference type="Gene3D" id="3.90.1010.10">
    <property type="match status" value="1"/>
</dbReference>
<dbReference type="Proteomes" id="UP000007058">
    <property type="component" value="Chromosome"/>
</dbReference>
<organism evidence="2 3">
    <name type="scientific">Paramagnetospirillum magneticum (strain ATCC 700264 / AMB-1)</name>
    <name type="common">Magnetospirillum magneticum</name>
    <dbReference type="NCBI Taxonomy" id="342108"/>
    <lineage>
        <taxon>Bacteria</taxon>
        <taxon>Pseudomonadati</taxon>
        <taxon>Pseudomonadota</taxon>
        <taxon>Alphaproteobacteria</taxon>
        <taxon>Rhodospirillales</taxon>
        <taxon>Magnetospirillaceae</taxon>
        <taxon>Paramagnetospirillum</taxon>
    </lineage>
</organism>
<feature type="domain" description="NIF system FeS cluster assembly NifU N-terminal" evidence="1">
    <location>
        <begin position="26"/>
        <end position="85"/>
    </location>
</feature>
<dbReference type="AlphaFoldDB" id="Q2W393"/>
<dbReference type="SUPFAM" id="SSF82649">
    <property type="entry name" value="SufE/NifU"/>
    <property type="match status" value="1"/>
</dbReference>
<reference evidence="2 3" key="1">
    <citation type="journal article" date="2005" name="DNA Res.">
        <title>Complete genome sequence of the facultative anaerobic magnetotactic bacterium Magnetospirillum sp. strain AMB-1.</title>
        <authorList>
            <person name="Matsunaga T."/>
            <person name="Okamura Y."/>
            <person name="Fukuda Y."/>
            <person name="Wahyudi A.T."/>
            <person name="Murase Y."/>
            <person name="Takeyama H."/>
        </authorList>
    </citation>
    <scope>NUCLEOTIDE SEQUENCE [LARGE SCALE GENOMIC DNA]</scope>
    <source>
        <strain evidence="3">ATCC 700264 / AMB-1</strain>
    </source>
</reference>
<dbReference type="RefSeq" id="WP_011385255.1">
    <property type="nucleotide sequence ID" value="NC_007626.1"/>
</dbReference>